<evidence type="ECO:0000259" key="2">
    <source>
        <dbReference type="Pfam" id="PF21378"/>
    </source>
</evidence>
<dbReference type="SUPFAM" id="SSF55347">
    <property type="entry name" value="Glyceraldehyde-3-phosphate dehydrogenase-like, C-terminal domain"/>
    <property type="match status" value="1"/>
</dbReference>
<dbReference type="Gene3D" id="3.30.360.10">
    <property type="entry name" value="Dihydrodipicolinate Reductase, domain 2"/>
    <property type="match status" value="1"/>
</dbReference>
<dbReference type="InterPro" id="IPR036291">
    <property type="entry name" value="NAD(P)-bd_dom_sf"/>
</dbReference>
<dbReference type="SUPFAM" id="SSF51735">
    <property type="entry name" value="NAD(P)-binding Rossmann-fold domains"/>
    <property type="match status" value="1"/>
</dbReference>
<organism evidence="3 4">
    <name type="scientific">Clostridium isatidis</name>
    <dbReference type="NCBI Taxonomy" id="182773"/>
    <lineage>
        <taxon>Bacteria</taxon>
        <taxon>Bacillati</taxon>
        <taxon>Bacillota</taxon>
        <taxon>Clostridia</taxon>
        <taxon>Eubacteriales</taxon>
        <taxon>Clostridiaceae</taxon>
        <taxon>Clostridium</taxon>
    </lineage>
</organism>
<dbReference type="RefSeq" id="WP_119865612.1">
    <property type="nucleotide sequence ID" value="NZ_CP016786.1"/>
</dbReference>
<dbReference type="Pfam" id="PF01408">
    <property type="entry name" value="GFO_IDH_MocA"/>
    <property type="match status" value="1"/>
</dbReference>
<dbReference type="OrthoDB" id="9815825at2"/>
<dbReference type="AlphaFoldDB" id="A0A343JD71"/>
<protein>
    <submittedName>
        <fullName evidence="3">Oxidoreductase</fullName>
    </submittedName>
</protein>
<name>A0A343JD71_9CLOT</name>
<dbReference type="PANTHER" id="PTHR43708">
    <property type="entry name" value="CONSERVED EXPRESSED OXIDOREDUCTASE (EUROFUNG)"/>
    <property type="match status" value="1"/>
</dbReference>
<dbReference type="Pfam" id="PF21378">
    <property type="entry name" value="YceM-like_C"/>
    <property type="match status" value="1"/>
</dbReference>
<sequence length="302" mass="35210">MRIAIIGLGNICTKAYLPYITSKEDIELVFCTRNKEKLDKLAKKYRINEAYTNVDELLDKDIDAAFVHSSTESHFSIIEKLLKAGINVYVDKPISYSYEESVRAYNLAKEKNKILMVGFNRRFAPMYKNLIEQDIPTTIKVEKNRVFSPKEAKIIILDDFIHVLDTTRFLLRDKIEDFELNFLMKDNLLYNIVVTLKTNNSTAIAMMNRDSGYNEENVEYISSGTKVIVENLMTSKIYKNNKKEIKEFNDWDRILYRRGFEPIIDEFINSVKENREPSISLEDALETHRLCEAILDRITKGN</sequence>
<evidence type="ECO:0000313" key="3">
    <source>
        <dbReference type="EMBL" id="ASW43479.1"/>
    </source>
</evidence>
<accession>A0A343JD71</accession>
<gene>
    <name evidence="3" type="ORF">BEN51_08290</name>
</gene>
<dbReference type="PANTHER" id="PTHR43708:SF4">
    <property type="entry name" value="OXIDOREDUCTASE YCEM-RELATED"/>
    <property type="match status" value="1"/>
</dbReference>
<dbReference type="Gene3D" id="3.40.50.720">
    <property type="entry name" value="NAD(P)-binding Rossmann-like Domain"/>
    <property type="match status" value="1"/>
</dbReference>
<reference evidence="3 4" key="1">
    <citation type="submission" date="2016-08" db="EMBL/GenBank/DDBJ databases">
        <title>Complete Genome Sequence Of The Indigo Reducing Clostridium isatidis DSM15098.</title>
        <authorList>
            <person name="Little G.T."/>
            <person name="Minton N.P."/>
        </authorList>
    </citation>
    <scope>NUCLEOTIDE SEQUENCE [LARGE SCALE GENOMIC DNA]</scope>
    <source>
        <strain evidence="3 4">DSM 15098</strain>
    </source>
</reference>
<dbReference type="InterPro" id="IPR048477">
    <property type="entry name" value="YceM-like_C"/>
</dbReference>
<feature type="domain" description="YceM-like C-terminal" evidence="2">
    <location>
        <begin position="125"/>
        <end position="237"/>
    </location>
</feature>
<keyword evidence="4" id="KW-1185">Reference proteome</keyword>
<evidence type="ECO:0000259" key="1">
    <source>
        <dbReference type="Pfam" id="PF01408"/>
    </source>
</evidence>
<dbReference type="InterPro" id="IPR051317">
    <property type="entry name" value="Gfo/Idh/MocA_oxidoreduct"/>
</dbReference>
<dbReference type="Proteomes" id="UP000264883">
    <property type="component" value="Chromosome"/>
</dbReference>
<proteinExistence type="predicted"/>
<dbReference type="GO" id="GO:0000166">
    <property type="term" value="F:nucleotide binding"/>
    <property type="evidence" value="ECO:0007669"/>
    <property type="project" value="InterPro"/>
</dbReference>
<dbReference type="EMBL" id="CP016786">
    <property type="protein sequence ID" value="ASW43479.1"/>
    <property type="molecule type" value="Genomic_DNA"/>
</dbReference>
<evidence type="ECO:0000313" key="4">
    <source>
        <dbReference type="Proteomes" id="UP000264883"/>
    </source>
</evidence>
<feature type="domain" description="Gfo/Idh/MocA-like oxidoreductase N-terminal" evidence="1">
    <location>
        <begin position="1"/>
        <end position="119"/>
    </location>
</feature>
<dbReference type="KEGG" id="cia:BEN51_08290"/>
<dbReference type="InterPro" id="IPR000683">
    <property type="entry name" value="Gfo/Idh/MocA-like_OxRdtase_N"/>
</dbReference>